<dbReference type="PhylomeDB" id="B8MBZ4"/>
<feature type="transmembrane region" description="Helical" evidence="9">
    <location>
        <begin position="632"/>
        <end position="654"/>
    </location>
</feature>
<reference evidence="12" key="1">
    <citation type="journal article" date="2015" name="Genome Announc.">
        <title>Genome sequence of the AIDS-associated pathogen Penicillium marneffei (ATCC18224) and its near taxonomic relative Talaromyces stipitatus (ATCC10500).</title>
        <authorList>
            <person name="Nierman W.C."/>
            <person name="Fedorova-Abrams N.D."/>
            <person name="Andrianopoulos A."/>
        </authorList>
    </citation>
    <scope>NUCLEOTIDE SEQUENCE [LARGE SCALE GENOMIC DNA]</scope>
    <source>
        <strain evidence="12">ATCC 10500 / CBS 375.48 / QM 6759 / NRRL 1006</strain>
    </source>
</reference>
<evidence type="ECO:0000313" key="12">
    <source>
        <dbReference type="Proteomes" id="UP000001745"/>
    </source>
</evidence>
<keyword evidence="7 9" id="KW-0472">Membrane</keyword>
<keyword evidence="4 9" id="KW-0812">Transmembrane</keyword>
<evidence type="ECO:0000256" key="3">
    <source>
        <dbReference type="ARBA" id="ARBA00022448"/>
    </source>
</evidence>
<feature type="region of interest" description="Disordered" evidence="8">
    <location>
        <begin position="1"/>
        <end position="24"/>
    </location>
</feature>
<feature type="domain" description="Amino acid transporter transmembrane" evidence="10">
    <location>
        <begin position="256"/>
        <end position="650"/>
    </location>
</feature>
<dbReference type="InterPro" id="IPR013057">
    <property type="entry name" value="AA_transpt_TM"/>
</dbReference>
<evidence type="ECO:0000256" key="4">
    <source>
        <dbReference type="ARBA" id="ARBA00022692"/>
    </source>
</evidence>
<evidence type="ECO:0000256" key="6">
    <source>
        <dbReference type="ARBA" id="ARBA00022989"/>
    </source>
</evidence>
<dbReference type="FunCoup" id="B8MBZ4">
    <property type="interactions" value="346"/>
</dbReference>
<feature type="compositionally biased region" description="Acidic residues" evidence="8">
    <location>
        <begin position="46"/>
        <end position="60"/>
    </location>
</feature>
<feature type="transmembrane region" description="Helical" evidence="9">
    <location>
        <begin position="597"/>
        <end position="620"/>
    </location>
</feature>
<feature type="region of interest" description="Disordered" evidence="8">
    <location>
        <begin position="109"/>
        <end position="181"/>
    </location>
</feature>
<feature type="transmembrane region" description="Helical" evidence="9">
    <location>
        <begin position="472"/>
        <end position="495"/>
    </location>
</feature>
<evidence type="ECO:0000259" key="10">
    <source>
        <dbReference type="Pfam" id="PF01490"/>
    </source>
</evidence>
<proteinExistence type="inferred from homology"/>
<keyword evidence="12" id="KW-1185">Reference proteome</keyword>
<feature type="region of interest" description="Disordered" evidence="8">
    <location>
        <begin position="38"/>
        <end position="72"/>
    </location>
</feature>
<keyword evidence="6 9" id="KW-1133">Transmembrane helix</keyword>
<dbReference type="OrthoDB" id="655540at2759"/>
<dbReference type="Proteomes" id="UP000001745">
    <property type="component" value="Unassembled WGS sequence"/>
</dbReference>
<dbReference type="EMBL" id="EQ962655">
    <property type="protein sequence ID" value="EED18440.1"/>
    <property type="molecule type" value="Genomic_DNA"/>
</dbReference>
<feature type="transmembrane region" description="Helical" evidence="9">
    <location>
        <begin position="435"/>
        <end position="460"/>
    </location>
</feature>
<comment type="subcellular location">
    <subcellularLocation>
        <location evidence="1">Membrane</location>
        <topology evidence="1">Multi-pass membrane protein</topology>
    </subcellularLocation>
</comment>
<feature type="transmembrane region" description="Helical" evidence="9">
    <location>
        <begin position="515"/>
        <end position="535"/>
    </location>
</feature>
<evidence type="ECO:0000256" key="2">
    <source>
        <dbReference type="ARBA" id="ARBA00008066"/>
    </source>
</evidence>
<dbReference type="Pfam" id="PF01490">
    <property type="entry name" value="Aa_trans"/>
    <property type="match status" value="1"/>
</dbReference>
<gene>
    <name evidence="11" type="ORF">TSTA_121790</name>
</gene>
<dbReference type="PANTHER" id="PTHR22950:SF692">
    <property type="entry name" value="TRANSMEMBRANE AMINO ACID TRANSPORTER FAMILY PROTEIN"/>
    <property type="match status" value="1"/>
</dbReference>
<evidence type="ECO:0000256" key="1">
    <source>
        <dbReference type="ARBA" id="ARBA00004141"/>
    </source>
</evidence>
<dbReference type="GO" id="GO:0000329">
    <property type="term" value="C:fungal-type vacuole membrane"/>
    <property type="evidence" value="ECO:0007669"/>
    <property type="project" value="EnsemblFungi"/>
</dbReference>
<dbReference type="GO" id="GO:0015824">
    <property type="term" value="P:proline transport"/>
    <property type="evidence" value="ECO:0007669"/>
    <property type="project" value="EnsemblFungi"/>
</dbReference>
<name>B8MBZ4_TALSN</name>
<dbReference type="STRING" id="441959.B8MBZ4"/>
<dbReference type="PANTHER" id="PTHR22950">
    <property type="entry name" value="AMINO ACID TRANSPORTER"/>
    <property type="match status" value="1"/>
</dbReference>
<organism evidence="11 12">
    <name type="scientific">Talaromyces stipitatus (strain ATCC 10500 / CBS 375.48 / QM 6759 / NRRL 1006)</name>
    <name type="common">Penicillium stipitatum</name>
    <dbReference type="NCBI Taxonomy" id="441959"/>
    <lineage>
        <taxon>Eukaryota</taxon>
        <taxon>Fungi</taxon>
        <taxon>Dikarya</taxon>
        <taxon>Ascomycota</taxon>
        <taxon>Pezizomycotina</taxon>
        <taxon>Eurotiomycetes</taxon>
        <taxon>Eurotiomycetidae</taxon>
        <taxon>Eurotiales</taxon>
        <taxon>Trichocomaceae</taxon>
        <taxon>Talaromyces</taxon>
        <taxon>Talaromyces sect. Talaromyces</taxon>
    </lineage>
</organism>
<dbReference type="GO" id="GO:0015186">
    <property type="term" value="F:L-glutamine transmembrane transporter activity"/>
    <property type="evidence" value="ECO:0007669"/>
    <property type="project" value="EnsemblFungi"/>
</dbReference>
<feature type="transmembrane region" description="Helical" evidence="9">
    <location>
        <begin position="369"/>
        <end position="388"/>
    </location>
</feature>
<dbReference type="VEuPathDB" id="FungiDB:TSTA_121790"/>
<dbReference type="OMA" id="PMGIKYA"/>
<evidence type="ECO:0000256" key="8">
    <source>
        <dbReference type="SAM" id="MobiDB-lite"/>
    </source>
</evidence>
<keyword evidence="3" id="KW-0813">Transport</keyword>
<evidence type="ECO:0000256" key="7">
    <source>
        <dbReference type="ARBA" id="ARBA00023136"/>
    </source>
</evidence>
<dbReference type="RefSeq" id="XP_002482432.1">
    <property type="nucleotide sequence ID" value="XM_002482387.1"/>
</dbReference>
<dbReference type="GeneID" id="8098168"/>
<dbReference type="GO" id="GO:0090513">
    <property type="term" value="P:L-histidine transmembrane import into vacuole"/>
    <property type="evidence" value="ECO:0007669"/>
    <property type="project" value="EnsemblFungi"/>
</dbReference>
<dbReference type="InParanoid" id="B8MBZ4"/>
<dbReference type="GO" id="GO:0007034">
    <property type="term" value="P:vacuolar transport"/>
    <property type="evidence" value="ECO:0007669"/>
    <property type="project" value="EnsemblFungi"/>
</dbReference>
<dbReference type="eggNOG" id="KOG1303">
    <property type="taxonomic scope" value="Eukaryota"/>
</dbReference>
<accession>B8MBZ4</accession>
<dbReference type="GO" id="GO:0005290">
    <property type="term" value="F:L-histidine transmembrane transporter activity"/>
    <property type="evidence" value="ECO:0007669"/>
    <property type="project" value="EnsemblFungi"/>
</dbReference>
<feature type="transmembrane region" description="Helical" evidence="9">
    <location>
        <begin position="335"/>
        <end position="357"/>
    </location>
</feature>
<feature type="transmembrane region" description="Helical" evidence="9">
    <location>
        <begin position="284"/>
        <end position="303"/>
    </location>
</feature>
<evidence type="ECO:0000256" key="5">
    <source>
        <dbReference type="ARBA" id="ARBA00022970"/>
    </source>
</evidence>
<evidence type="ECO:0000256" key="9">
    <source>
        <dbReference type="SAM" id="Phobius"/>
    </source>
</evidence>
<feature type="transmembrane region" description="Helical" evidence="9">
    <location>
        <begin position="395"/>
        <end position="415"/>
    </location>
</feature>
<dbReference type="GO" id="GO:0015188">
    <property type="term" value="F:L-isoleucine transmembrane transporter activity"/>
    <property type="evidence" value="ECO:0007669"/>
    <property type="project" value="EnsemblFungi"/>
</dbReference>
<keyword evidence="5" id="KW-0029">Amino-acid transport</keyword>
<dbReference type="GO" id="GO:0005302">
    <property type="term" value="F:L-tyrosine transmembrane transporter activity"/>
    <property type="evidence" value="ECO:0007669"/>
    <property type="project" value="EnsemblFungi"/>
</dbReference>
<sequence>MPNRNNDTNPEDGRQARSFSQGSAGSYLNSWLSGRFSPSTSANYLEGDDETGDLEGNDDEANQRGQPMSIRLRKAGGVNSLDNFARSWQRAAAFPEIIPRRSSFVFEYEEPGEADEGQPGQDHTDQKPATHPLLSASYRSGRQRFPSDSVLDGTSNRRDSSPPDMRPLLSRESPTTTTTADLLRTYDASSFGRSFGTSYGSISSRVSETTRQRALELYRPEHHPVAGGEPDPDREPLLVKQIQHEDGTKENVIVGHSTVPQTIFNSVNVLIGVGLLSLPLGMNYAGWVPGLLFLGFSAAVTAYTAKVLAKCMDVDHHLVTYGDLAYISFGHRARVITSLLFCLELLGACVALVVLFGDSLGTLLPGLSLTQWKIVCGIILLPLSFVPLRFLSVTSILGILSCTSIVGIVLIDGLVKKDSPGSLLQPAKTSLFPENWATLPLSFGLIMSPWGGHGVFPNIYRDMRHPHKYGRSLVVTYIFTYSLDCSMAVIGWLMFGDGVRDEIIVNILQSTGYPRALSIGIIVFTAIIPITKVPLNARPLIATAEVLCGLDSSSHHSSQHNSQTAGKAATVAKGLIRVIVLVLIVFIAIVFPSFDRIMALMGSLLCFTICIILPLAFHLKIFGNEISLSERIFDWFLVIISSVMAIIGTTWAFLPFPGSGTPVVS</sequence>
<comment type="similarity">
    <text evidence="2">Belongs to the amino acid/polyamine transporter 2 family.</text>
</comment>
<protein>
    <submittedName>
        <fullName evidence="11">Transporter, putative</fullName>
    </submittedName>
</protein>
<feature type="transmembrane region" description="Helical" evidence="9">
    <location>
        <begin position="574"/>
        <end position="591"/>
    </location>
</feature>
<evidence type="ECO:0000313" key="11">
    <source>
        <dbReference type="EMBL" id="EED18440.1"/>
    </source>
</evidence>
<dbReference type="AlphaFoldDB" id="B8MBZ4"/>